<dbReference type="Proteomes" id="UP000190837">
    <property type="component" value="Unassembled WGS sequence"/>
</dbReference>
<dbReference type="CDD" id="cd21836">
    <property type="entry name" value="adhesin_CP"/>
    <property type="match status" value="2"/>
</dbReference>
<accession>A0A1C3H7B3</accession>
<feature type="domain" description="ACP-like" evidence="2">
    <location>
        <begin position="24"/>
        <end position="116"/>
    </location>
</feature>
<evidence type="ECO:0000256" key="1">
    <source>
        <dbReference type="SAM" id="SignalP"/>
    </source>
</evidence>
<evidence type="ECO:0000313" key="4">
    <source>
        <dbReference type="Proteomes" id="UP000190837"/>
    </source>
</evidence>
<reference evidence="4" key="1">
    <citation type="submission" date="2016-04" db="EMBL/GenBank/DDBJ databases">
        <authorList>
            <person name="Tagini F."/>
        </authorList>
    </citation>
    <scope>NUCLEOTIDE SEQUENCE [LARGE SCALE GENOMIC DNA]</scope>
    <source>
        <strain evidence="4">CHUV0807</strain>
    </source>
</reference>
<feature type="domain" description="ACP-like" evidence="2">
    <location>
        <begin position="134"/>
        <end position="228"/>
    </location>
</feature>
<feature type="signal peptide" evidence="1">
    <location>
        <begin position="1"/>
        <end position="22"/>
    </location>
</feature>
<dbReference type="EMBL" id="FKLO01000081">
    <property type="protein sequence ID" value="SAM72044.1"/>
    <property type="molecule type" value="Genomic_DNA"/>
</dbReference>
<evidence type="ECO:0000259" key="2">
    <source>
        <dbReference type="Pfam" id="PF24574"/>
    </source>
</evidence>
<evidence type="ECO:0000313" key="3">
    <source>
        <dbReference type="EMBL" id="SAM72044.1"/>
    </source>
</evidence>
<dbReference type="InterPro" id="IPR056025">
    <property type="entry name" value="ACP_dom"/>
</dbReference>
<keyword evidence="1" id="KW-0732">Signal</keyword>
<feature type="chain" id="PRO_5008674958" evidence="1">
    <location>
        <begin position="23"/>
        <end position="230"/>
    </location>
</feature>
<gene>
    <name evidence="3" type="ORF">CHUV0807_2417</name>
</gene>
<proteinExistence type="predicted"/>
<dbReference type="AlphaFoldDB" id="A0A1C3H7B3"/>
<dbReference type="Pfam" id="PF24574">
    <property type="entry name" value="Nm-ACP"/>
    <property type="match status" value="2"/>
</dbReference>
<protein>
    <submittedName>
        <fullName evidence="3">Adhesin component</fullName>
    </submittedName>
</protein>
<name>A0A1C3H7B3_9GAMM</name>
<organism evidence="3 4">
    <name type="scientific">Cardiobacterium hominis</name>
    <dbReference type="NCBI Taxonomy" id="2718"/>
    <lineage>
        <taxon>Bacteria</taxon>
        <taxon>Pseudomonadati</taxon>
        <taxon>Pseudomonadota</taxon>
        <taxon>Gammaproteobacteria</taxon>
        <taxon>Cardiobacteriales</taxon>
        <taxon>Cardiobacteriaceae</taxon>
        <taxon>Cardiobacterium</taxon>
    </lineage>
</organism>
<sequence length="230" mass="25565">MKIWIPAAAATLALAFSATASAAGGTVSYQCQNNKKVSVNYVFNKQGVPTQATATLKGEKRLMKYDLNRSDNVDTYFKDKSGFNISTSNMDASNFREASIMIFSPDSEILYKDCNPVAPKTSESQQSQNAGKITKTGSVSYMCLNERRLKVNYAFNDAGVPVKAEAILNGRKRTLQYDLNRSGDQDVYFQDRAGYNLSTSYMDANNFRQNAVMVMNPNSEFLYKDCTPMN</sequence>
<dbReference type="RefSeq" id="WP_256861036.1">
    <property type="nucleotide sequence ID" value="NZ_FKLO01000081.1"/>
</dbReference>